<comment type="caution">
    <text evidence="6">The sequence shown here is derived from an EMBL/GenBank/DDBJ whole genome shotgun (WGS) entry which is preliminary data.</text>
</comment>
<evidence type="ECO:0000256" key="1">
    <source>
        <dbReference type="ARBA" id="ARBA00004442"/>
    </source>
</evidence>
<evidence type="ECO:0000256" key="2">
    <source>
        <dbReference type="ARBA" id="ARBA00023136"/>
    </source>
</evidence>
<dbReference type="Gene3D" id="3.30.1330.60">
    <property type="entry name" value="OmpA-like domain"/>
    <property type="match status" value="1"/>
</dbReference>
<evidence type="ECO:0000259" key="5">
    <source>
        <dbReference type="PROSITE" id="PS51123"/>
    </source>
</evidence>
<accession>A0A317T5K0</accession>
<keyword evidence="7" id="KW-1185">Reference proteome</keyword>
<dbReference type="Pfam" id="PF13488">
    <property type="entry name" value="Gly-zipper_Omp"/>
    <property type="match status" value="1"/>
</dbReference>
<organism evidence="6 7">
    <name type="scientific">Prosthecochloris marina</name>
    <dbReference type="NCBI Taxonomy" id="2017681"/>
    <lineage>
        <taxon>Bacteria</taxon>
        <taxon>Pseudomonadati</taxon>
        <taxon>Chlorobiota</taxon>
        <taxon>Chlorobiia</taxon>
        <taxon>Chlorobiales</taxon>
        <taxon>Chlorobiaceae</taxon>
        <taxon>Prosthecochloris</taxon>
    </lineage>
</organism>
<dbReference type="InterPro" id="IPR006690">
    <property type="entry name" value="OMPA-like_CS"/>
</dbReference>
<protein>
    <recommendedName>
        <fullName evidence="5">OmpA-like domain-containing protein</fullName>
    </recommendedName>
</protein>
<dbReference type="PANTHER" id="PTHR30329">
    <property type="entry name" value="STATOR ELEMENT OF FLAGELLAR MOTOR COMPLEX"/>
    <property type="match status" value="1"/>
</dbReference>
<dbReference type="Pfam" id="PF00691">
    <property type="entry name" value="OmpA"/>
    <property type="match status" value="1"/>
</dbReference>
<evidence type="ECO:0000256" key="4">
    <source>
        <dbReference type="PROSITE-ProRule" id="PRU00473"/>
    </source>
</evidence>
<dbReference type="PROSITE" id="PS01068">
    <property type="entry name" value="OMPA_1"/>
    <property type="match status" value="1"/>
</dbReference>
<dbReference type="GO" id="GO:0009279">
    <property type="term" value="C:cell outer membrane"/>
    <property type="evidence" value="ECO:0007669"/>
    <property type="project" value="UniProtKB-SubCell"/>
</dbReference>
<comment type="subcellular location">
    <subcellularLocation>
        <location evidence="1">Cell outer membrane</location>
    </subcellularLocation>
</comment>
<dbReference type="OrthoDB" id="9782229at2"/>
<reference evidence="7" key="1">
    <citation type="submission" date="2017-10" db="EMBL/GenBank/DDBJ databases">
        <authorList>
            <person name="Gaisin V.A."/>
            <person name="Rysina M.S."/>
            <person name="Grouzdev D.S."/>
        </authorList>
    </citation>
    <scope>NUCLEOTIDE SEQUENCE [LARGE SCALE GENOMIC DNA]</scope>
    <source>
        <strain evidence="7">V1</strain>
    </source>
</reference>
<dbReference type="RefSeq" id="WP_110023146.1">
    <property type="nucleotide sequence ID" value="NZ_PDNZ01000004.1"/>
</dbReference>
<dbReference type="PRINTS" id="PR01021">
    <property type="entry name" value="OMPADOMAIN"/>
</dbReference>
<keyword evidence="2 4" id="KW-0472">Membrane</keyword>
<dbReference type="SUPFAM" id="SSF103088">
    <property type="entry name" value="OmpA-like"/>
    <property type="match status" value="1"/>
</dbReference>
<dbReference type="PANTHER" id="PTHR30329:SF21">
    <property type="entry name" value="LIPOPROTEIN YIAD-RELATED"/>
    <property type="match status" value="1"/>
</dbReference>
<dbReference type="PRINTS" id="PR01023">
    <property type="entry name" value="NAFLGMOTY"/>
</dbReference>
<evidence type="ECO:0000313" key="6">
    <source>
        <dbReference type="EMBL" id="PWW82012.1"/>
    </source>
</evidence>
<keyword evidence="3" id="KW-0998">Cell outer membrane</keyword>
<proteinExistence type="predicted"/>
<dbReference type="InterPro" id="IPR006665">
    <property type="entry name" value="OmpA-like"/>
</dbReference>
<dbReference type="Proteomes" id="UP000246278">
    <property type="component" value="Unassembled WGS sequence"/>
</dbReference>
<dbReference type="InterPro" id="IPR050330">
    <property type="entry name" value="Bact_OuterMem_StrucFunc"/>
</dbReference>
<dbReference type="PROSITE" id="PS51123">
    <property type="entry name" value="OMPA_2"/>
    <property type="match status" value="1"/>
</dbReference>
<gene>
    <name evidence="6" type="ORF">CR164_06595</name>
</gene>
<dbReference type="EMBL" id="PDNZ01000004">
    <property type="protein sequence ID" value="PWW82012.1"/>
    <property type="molecule type" value="Genomic_DNA"/>
</dbReference>
<dbReference type="InterPro" id="IPR006664">
    <property type="entry name" value="OMP_bac"/>
</dbReference>
<name>A0A317T5K0_9CHLB</name>
<dbReference type="CDD" id="cd07185">
    <property type="entry name" value="OmpA_C-like"/>
    <property type="match status" value="1"/>
</dbReference>
<dbReference type="InterPro" id="IPR036737">
    <property type="entry name" value="OmpA-like_sf"/>
</dbReference>
<sequence length="229" mass="24006">MRKVTQLTKPLALVLILAMTTVTWGCTTTTGAGRGAGIGAASGAVLGGIIGSQTGSWGKGALLGAVIGGAAGALIGDYMDAQAEEIDNQVEGAMVERVGEGIRVVFDTGLLFTTGSSTLTSTSRYNIQKLANILNKYDDTNIVIEGHTDSQGSESYNQQLSEQRAESVASLLRAYNVSSARVSTVGFGETRPVASNETASGRRLNRRVEVLIYANDNLIDQAETGELRM</sequence>
<dbReference type="AlphaFoldDB" id="A0A317T5K0"/>
<feature type="domain" description="OmpA-like" evidence="5">
    <location>
        <begin position="98"/>
        <end position="216"/>
    </location>
</feature>
<evidence type="ECO:0000256" key="3">
    <source>
        <dbReference type="ARBA" id="ARBA00023237"/>
    </source>
</evidence>
<dbReference type="InterPro" id="IPR039567">
    <property type="entry name" value="Gly-zipper"/>
</dbReference>
<evidence type="ECO:0000313" key="7">
    <source>
        <dbReference type="Proteomes" id="UP000246278"/>
    </source>
</evidence>